<dbReference type="AlphaFoldDB" id="A0AAP0IQT5"/>
<accession>A0AAP0IQT5</accession>
<proteinExistence type="predicted"/>
<feature type="compositionally biased region" description="Polar residues" evidence="1">
    <location>
        <begin position="96"/>
        <end position="108"/>
    </location>
</feature>
<evidence type="ECO:0000313" key="3">
    <source>
        <dbReference type="Proteomes" id="UP001419268"/>
    </source>
</evidence>
<feature type="region of interest" description="Disordered" evidence="1">
    <location>
        <begin position="66"/>
        <end position="108"/>
    </location>
</feature>
<dbReference type="Proteomes" id="UP001419268">
    <property type="component" value="Unassembled WGS sequence"/>
</dbReference>
<comment type="caution">
    <text evidence="2">The sequence shown here is derived from an EMBL/GenBank/DDBJ whole genome shotgun (WGS) entry which is preliminary data.</text>
</comment>
<keyword evidence="3" id="KW-1185">Reference proteome</keyword>
<protein>
    <submittedName>
        <fullName evidence="2">Uncharacterized protein</fullName>
    </submittedName>
</protein>
<gene>
    <name evidence="2" type="ORF">Scep_017628</name>
</gene>
<dbReference type="EMBL" id="JBBNAG010000007">
    <property type="protein sequence ID" value="KAK9119535.1"/>
    <property type="molecule type" value="Genomic_DNA"/>
</dbReference>
<evidence type="ECO:0000313" key="2">
    <source>
        <dbReference type="EMBL" id="KAK9119535.1"/>
    </source>
</evidence>
<evidence type="ECO:0000256" key="1">
    <source>
        <dbReference type="SAM" id="MobiDB-lite"/>
    </source>
</evidence>
<sequence length="108" mass="11991">MRFFLIISSCRLSSGYAQALLPTSSHDSSSATLPTQLHLLVTLAFVLHVQSHFLLHSQPAMSACTSNTANGRLPRVQKPETNSQQPRVKKKPTRCGFSQETNRSSFLY</sequence>
<reference evidence="2 3" key="1">
    <citation type="submission" date="2024-01" db="EMBL/GenBank/DDBJ databases">
        <title>Genome assemblies of Stephania.</title>
        <authorList>
            <person name="Yang L."/>
        </authorList>
    </citation>
    <scope>NUCLEOTIDE SEQUENCE [LARGE SCALE GENOMIC DNA]</scope>
    <source>
        <strain evidence="2">JXDWG</strain>
        <tissue evidence="2">Leaf</tissue>
    </source>
</reference>
<name>A0AAP0IQT5_9MAGN</name>
<organism evidence="2 3">
    <name type="scientific">Stephania cephalantha</name>
    <dbReference type="NCBI Taxonomy" id="152367"/>
    <lineage>
        <taxon>Eukaryota</taxon>
        <taxon>Viridiplantae</taxon>
        <taxon>Streptophyta</taxon>
        <taxon>Embryophyta</taxon>
        <taxon>Tracheophyta</taxon>
        <taxon>Spermatophyta</taxon>
        <taxon>Magnoliopsida</taxon>
        <taxon>Ranunculales</taxon>
        <taxon>Menispermaceae</taxon>
        <taxon>Menispermoideae</taxon>
        <taxon>Cissampelideae</taxon>
        <taxon>Stephania</taxon>
    </lineage>
</organism>